<feature type="region of interest" description="Disordered" evidence="1">
    <location>
        <begin position="91"/>
        <end position="111"/>
    </location>
</feature>
<evidence type="ECO:0000256" key="1">
    <source>
        <dbReference type="SAM" id="MobiDB-lite"/>
    </source>
</evidence>
<dbReference type="PANTHER" id="PTHR33678:SF1">
    <property type="entry name" value="BLL1576 PROTEIN"/>
    <property type="match status" value="1"/>
</dbReference>
<dbReference type="InterPro" id="IPR004291">
    <property type="entry name" value="Transposase_IS66_central"/>
</dbReference>
<evidence type="ECO:0000313" key="7">
    <source>
        <dbReference type="EMBL" id="VFS49054.1"/>
    </source>
</evidence>
<dbReference type="InterPro" id="IPR039552">
    <property type="entry name" value="IS66_C"/>
</dbReference>
<dbReference type="InterPro" id="IPR052344">
    <property type="entry name" value="Transposase-related"/>
</dbReference>
<evidence type="ECO:0000259" key="4">
    <source>
        <dbReference type="Pfam" id="PF13007"/>
    </source>
</evidence>
<dbReference type="Pfam" id="PF03050">
    <property type="entry name" value="DDE_Tnp_IS66"/>
    <property type="match status" value="1"/>
</dbReference>
<dbReference type="RefSeq" id="WP_099044138.1">
    <property type="nucleotide sequence ID" value="NZ_CAADJA010000002.1"/>
</dbReference>
<sequence length="519" mass="57868">MKIATLSTTNDIELLRTLALAMVREGASALNANLLVLAEKDNRIRLLEEALMLARQHRFGRKCEALSGLQRSLFEEDTDADIAAAETQLESLLPKSPSDEAEQHSIPARKPLPEQLPRVEKVISPASDSCPDCGHVLRFIRDEVSERLDYIPASFVVNRYIRPQYSCDCCQTVVSASMTATIIPKGLPEVGLVTQVVASKYRDYQPLYRQSHIFARDGVEIPVSTLAGWVGAAGVALAPLAELLRLDLLKRTVVHADETPLLILDAKQGGKACKGYLWAYVSGEKTGSGIVCFDSQPGRAAKYPEAYLSGWNGSLVSDGYAAYHPLNNGGEVVNVACWAHARRGFADLFKANHDPRAEMALKMISQLYKLEKKIRHRGIDKIRQWRQRYSKPRLDALWTWLERQVEACASSSALHKAIKYALNHKTELCRFLDDGGLPLDNNRCERAIRPVVMGRSNWLFAGSLAAGQRAAKIMSLLETARLNGLEPYAWLKSVLTRLPEWPEDRLHELLPFPENTFTD</sequence>
<evidence type="ECO:0000313" key="6">
    <source>
        <dbReference type="EMBL" id="PHI30067.1"/>
    </source>
</evidence>
<dbReference type="InterPro" id="IPR024463">
    <property type="entry name" value="Transposase_TnpC_homeodom"/>
</dbReference>
<reference evidence="8" key="1">
    <citation type="submission" date="2017-09" db="EMBL/GenBank/DDBJ databases">
        <title>FDA dAtabase for Regulatory Grade micrObial Sequences (FDA-ARGOS): Supporting development and validation of Infectious Disease Dx tests.</title>
        <authorList>
            <person name="Minogue T."/>
            <person name="Wolcott M."/>
            <person name="Wasieloski L."/>
            <person name="Aguilar W."/>
            <person name="Moore D."/>
            <person name="Tallon L."/>
            <person name="Sadzewicz L."/>
            <person name="Ott S."/>
            <person name="Zhao X."/>
            <person name="Nagaraj S."/>
            <person name="Vavikolanu K."/>
            <person name="Aluvathingal J."/>
            <person name="Nadendla S."/>
            <person name="Sichtig H."/>
        </authorList>
    </citation>
    <scope>NUCLEOTIDE SEQUENCE [LARGE SCALE GENOMIC DNA]</scope>
    <source>
        <strain evidence="8">FDAARGOS_387</strain>
    </source>
</reference>
<reference evidence="6" key="2">
    <citation type="submission" date="2017-09" db="EMBL/GenBank/DDBJ databases">
        <title>FDA dAtabase for Regulatory Grade micrObial Sequences (FDA-ARGOS): Supporting development and validation of Infectious Disease Dx tests.</title>
        <authorList>
            <person name="Minogue T."/>
            <person name="Wolcott M."/>
            <person name="Wasieloski L."/>
            <person name="Aguilar W."/>
            <person name="Moore D."/>
            <person name="Tallon L.J."/>
            <person name="Sadzewicz L."/>
            <person name="Ott S."/>
            <person name="Zhao X."/>
            <person name="Nagaraj S."/>
            <person name="Vavikolanu K."/>
            <person name="Aluvathingal J."/>
            <person name="Nadendla S."/>
            <person name="Sichtig H."/>
        </authorList>
    </citation>
    <scope>NUCLEOTIDE SEQUENCE</scope>
    <source>
        <strain evidence="6">FDAARGOS_387</strain>
    </source>
</reference>
<evidence type="ECO:0000259" key="3">
    <source>
        <dbReference type="Pfam" id="PF13005"/>
    </source>
</evidence>
<feature type="domain" description="Transposase TnpC homeodomain" evidence="4">
    <location>
        <begin position="47"/>
        <end position="120"/>
    </location>
</feature>
<dbReference type="STRING" id="1111728.GCA_000427805_04114"/>
<protein>
    <submittedName>
        <fullName evidence="6">IS66 family transposase</fullName>
    </submittedName>
    <submittedName>
        <fullName evidence="7">Transposase and inactivated derivatives</fullName>
    </submittedName>
</protein>
<evidence type="ECO:0000313" key="9">
    <source>
        <dbReference type="Proteomes" id="UP000373449"/>
    </source>
</evidence>
<dbReference type="Proteomes" id="UP000373449">
    <property type="component" value="Unassembled WGS sequence"/>
</dbReference>
<dbReference type="AlphaFoldDB" id="A0A2C6DLH9"/>
<reference evidence="7 9" key="3">
    <citation type="submission" date="2019-03" db="EMBL/GenBank/DDBJ databases">
        <authorList>
            <consortium name="Pathogen Informatics"/>
        </authorList>
    </citation>
    <scope>NUCLEOTIDE SEQUENCE [LARGE SCALE GENOMIC DNA]</scope>
    <source>
        <strain evidence="7 9">NCTC12282</strain>
    </source>
</reference>
<dbReference type="EMBL" id="CAADJA010000002">
    <property type="protein sequence ID" value="VFS49054.1"/>
    <property type="molecule type" value="Genomic_DNA"/>
</dbReference>
<evidence type="ECO:0000259" key="5">
    <source>
        <dbReference type="Pfam" id="PF13817"/>
    </source>
</evidence>
<dbReference type="NCBIfam" id="NF033517">
    <property type="entry name" value="transpos_IS66"/>
    <property type="match status" value="1"/>
</dbReference>
<name>A0A2C6DLH9_9GAMM</name>
<feature type="domain" description="Transposase IS66 zinc-finger binding" evidence="3">
    <location>
        <begin position="128"/>
        <end position="170"/>
    </location>
</feature>
<evidence type="ECO:0000313" key="8">
    <source>
        <dbReference type="Proteomes" id="UP000224974"/>
    </source>
</evidence>
<dbReference type="Proteomes" id="UP000224974">
    <property type="component" value="Unassembled WGS sequence"/>
</dbReference>
<feature type="domain" description="Transposase IS66 central" evidence="2">
    <location>
        <begin position="185"/>
        <end position="468"/>
    </location>
</feature>
<dbReference type="Pfam" id="PF13005">
    <property type="entry name" value="zf-IS66"/>
    <property type="match status" value="1"/>
</dbReference>
<dbReference type="OrthoDB" id="9800877at2"/>
<keyword evidence="8" id="KW-1185">Reference proteome</keyword>
<gene>
    <name evidence="6" type="ORF">CRN84_12300</name>
    <name evidence="7" type="ORF">NCTC12282_03514</name>
</gene>
<dbReference type="Pfam" id="PF13007">
    <property type="entry name" value="LZ_Tnp_IS66"/>
    <property type="match status" value="1"/>
</dbReference>
<organism evidence="6 8">
    <name type="scientific">Budvicia aquatica</name>
    <dbReference type="NCBI Taxonomy" id="82979"/>
    <lineage>
        <taxon>Bacteria</taxon>
        <taxon>Pseudomonadati</taxon>
        <taxon>Pseudomonadota</taxon>
        <taxon>Gammaproteobacteria</taxon>
        <taxon>Enterobacterales</taxon>
        <taxon>Budviciaceae</taxon>
        <taxon>Budvicia</taxon>
    </lineage>
</organism>
<dbReference type="PANTHER" id="PTHR33678">
    <property type="entry name" value="BLL1576 PROTEIN"/>
    <property type="match status" value="1"/>
</dbReference>
<proteinExistence type="predicted"/>
<feature type="domain" description="Transposase IS66 C-terminal" evidence="5">
    <location>
        <begin position="475"/>
        <end position="511"/>
    </location>
</feature>
<dbReference type="InterPro" id="IPR024474">
    <property type="entry name" value="Znf_dom_IS66"/>
</dbReference>
<evidence type="ECO:0000259" key="2">
    <source>
        <dbReference type="Pfam" id="PF03050"/>
    </source>
</evidence>
<dbReference type="Pfam" id="PF13817">
    <property type="entry name" value="DDE_Tnp_IS66_C"/>
    <property type="match status" value="1"/>
</dbReference>
<accession>A0A2C6DLH9</accession>
<dbReference type="EMBL" id="PDDX01000001">
    <property type="protein sequence ID" value="PHI30067.1"/>
    <property type="molecule type" value="Genomic_DNA"/>
</dbReference>